<keyword evidence="3 6" id="KW-0489">Methyltransferase</keyword>
<dbReference type="EMBL" id="JAYGJQ010000001">
    <property type="protein sequence ID" value="MEA9354798.1"/>
    <property type="molecule type" value="Genomic_DNA"/>
</dbReference>
<feature type="binding site" evidence="6">
    <location>
        <position position="67"/>
    </location>
    <ligand>
        <name>S-adenosyl-L-methionine</name>
        <dbReference type="ChEBI" id="CHEBI:59789"/>
    </ligand>
</feature>
<evidence type="ECO:0000256" key="1">
    <source>
        <dbReference type="ARBA" id="ARBA00022490"/>
    </source>
</evidence>
<protein>
    <recommendedName>
        <fullName evidence="6">Ribosomal RNA small subunit methyltransferase G</fullName>
        <ecNumber evidence="6">2.1.1.-</ecNumber>
    </recommendedName>
    <alternativeName>
        <fullName evidence="6">16S rRNA 7-methylguanosine methyltransferase</fullName>
        <shortName evidence="6">16S rRNA m7G methyltransferase</shortName>
    </alternativeName>
</protein>
<proteinExistence type="inferred from homology"/>
<reference evidence="7 8" key="1">
    <citation type="submission" date="2023-11" db="EMBL/GenBank/DDBJ databases">
        <title>A Novel Polar Bacteriovorax (B. antarcticus) Isolated from the Biocrust in Antarctica.</title>
        <authorList>
            <person name="Mun W."/>
            <person name="Choi S.Y."/>
            <person name="Mitchell R.J."/>
        </authorList>
    </citation>
    <scope>NUCLEOTIDE SEQUENCE [LARGE SCALE GENOMIC DNA]</scope>
    <source>
        <strain evidence="7 8">PP10</strain>
    </source>
</reference>
<keyword evidence="5 6" id="KW-0949">S-adenosyl-L-methionine</keyword>
<gene>
    <name evidence="6" type="primary">rsmG</name>
    <name evidence="7" type="ORF">SHI21_01200</name>
</gene>
<comment type="function">
    <text evidence="6">Specifically methylates the N7 position of a guanine in 16S rRNA.</text>
</comment>
<dbReference type="HAMAP" id="MF_00074">
    <property type="entry name" value="16SrRNA_methyltr_G"/>
    <property type="match status" value="1"/>
</dbReference>
<dbReference type="Proteomes" id="UP001302274">
    <property type="component" value="Unassembled WGS sequence"/>
</dbReference>
<comment type="similarity">
    <text evidence="6">Belongs to the methyltransferase superfamily. RNA methyltransferase RsmG family.</text>
</comment>
<evidence type="ECO:0000313" key="8">
    <source>
        <dbReference type="Proteomes" id="UP001302274"/>
    </source>
</evidence>
<evidence type="ECO:0000256" key="5">
    <source>
        <dbReference type="ARBA" id="ARBA00022691"/>
    </source>
</evidence>
<dbReference type="RefSeq" id="WP_323574287.1">
    <property type="nucleotide sequence ID" value="NZ_JAYGJQ010000001.1"/>
</dbReference>
<dbReference type="SUPFAM" id="SSF53335">
    <property type="entry name" value="S-adenosyl-L-methionine-dependent methyltransferases"/>
    <property type="match status" value="1"/>
</dbReference>
<comment type="caution">
    <text evidence="6">Lacks conserved residue(s) required for the propagation of feature annotation.</text>
</comment>
<keyword evidence="8" id="KW-1185">Reference proteome</keyword>
<sequence length="212" mass="24119">MKEFAKKYLDLLTGEFAGINLTRIESPEDFYNKQILDSVMPMTESKVFRNALETTKLVVDVGFGGGFPILPLAFKNPDVKFIGMEARAKKAQVVQSIANSLGLTNATLKHQRLDFVDFDVDTVITFKAVGKVIDFLPMIRTDKTVYVFFYKGPNFYELEDIEELLEKNWELIEEKSYDVPGTEGRVLLGFKNRKVLRGTLVTEKIIKFSSLL</sequence>
<dbReference type="InterPro" id="IPR003682">
    <property type="entry name" value="rRNA_ssu_MeTfrase_G"/>
</dbReference>
<evidence type="ECO:0000256" key="4">
    <source>
        <dbReference type="ARBA" id="ARBA00022679"/>
    </source>
</evidence>
<evidence type="ECO:0000256" key="6">
    <source>
        <dbReference type="HAMAP-Rule" id="MF_00074"/>
    </source>
</evidence>
<dbReference type="PANTHER" id="PTHR31760:SF0">
    <property type="entry name" value="S-ADENOSYL-L-METHIONINE-DEPENDENT METHYLTRANSFERASES SUPERFAMILY PROTEIN"/>
    <property type="match status" value="1"/>
</dbReference>
<feature type="binding site" evidence="6">
    <location>
        <position position="62"/>
    </location>
    <ligand>
        <name>S-adenosyl-L-methionine</name>
        <dbReference type="ChEBI" id="CHEBI:59789"/>
    </ligand>
</feature>
<evidence type="ECO:0000256" key="2">
    <source>
        <dbReference type="ARBA" id="ARBA00022552"/>
    </source>
</evidence>
<keyword evidence="1 6" id="KW-0963">Cytoplasm</keyword>
<name>A0ABU5VP27_9BACT</name>
<accession>A0ABU5VP27</accession>
<evidence type="ECO:0000256" key="3">
    <source>
        <dbReference type="ARBA" id="ARBA00022603"/>
    </source>
</evidence>
<evidence type="ECO:0000313" key="7">
    <source>
        <dbReference type="EMBL" id="MEA9354798.1"/>
    </source>
</evidence>
<keyword evidence="4 6" id="KW-0808">Transferase</keyword>
<comment type="caution">
    <text evidence="7">The sequence shown here is derived from an EMBL/GenBank/DDBJ whole genome shotgun (WGS) entry which is preliminary data.</text>
</comment>
<feature type="binding site" evidence="6">
    <location>
        <position position="127"/>
    </location>
    <ligand>
        <name>S-adenosyl-L-methionine</name>
        <dbReference type="ChEBI" id="CHEBI:59789"/>
    </ligand>
</feature>
<dbReference type="GO" id="GO:0008168">
    <property type="term" value="F:methyltransferase activity"/>
    <property type="evidence" value="ECO:0007669"/>
    <property type="project" value="UniProtKB-KW"/>
</dbReference>
<dbReference type="EC" id="2.1.1.-" evidence="6"/>
<dbReference type="Gene3D" id="3.40.50.150">
    <property type="entry name" value="Vaccinia Virus protein VP39"/>
    <property type="match status" value="1"/>
</dbReference>
<keyword evidence="2 6" id="KW-0698">rRNA processing</keyword>
<dbReference type="GO" id="GO:0032259">
    <property type="term" value="P:methylation"/>
    <property type="evidence" value="ECO:0007669"/>
    <property type="project" value="UniProtKB-KW"/>
</dbReference>
<dbReference type="Pfam" id="PF02527">
    <property type="entry name" value="GidB"/>
    <property type="match status" value="1"/>
</dbReference>
<organism evidence="7 8">
    <name type="scientific">Bacteriovorax antarcticus</name>
    <dbReference type="NCBI Taxonomy" id="3088717"/>
    <lineage>
        <taxon>Bacteria</taxon>
        <taxon>Pseudomonadati</taxon>
        <taxon>Bdellovibrionota</taxon>
        <taxon>Bacteriovoracia</taxon>
        <taxon>Bacteriovoracales</taxon>
        <taxon>Bacteriovoracaceae</taxon>
        <taxon>Bacteriovorax</taxon>
    </lineage>
</organism>
<dbReference type="InterPro" id="IPR029063">
    <property type="entry name" value="SAM-dependent_MTases_sf"/>
</dbReference>
<dbReference type="PANTHER" id="PTHR31760">
    <property type="entry name" value="S-ADENOSYL-L-METHIONINE-DEPENDENT METHYLTRANSFERASES SUPERFAMILY PROTEIN"/>
    <property type="match status" value="1"/>
</dbReference>
<comment type="subcellular location">
    <subcellularLocation>
        <location evidence="6">Cytoplasm</location>
    </subcellularLocation>
</comment>